<dbReference type="EMBL" id="JADEWN010000021">
    <property type="protein sequence ID" value="MBE9190794.1"/>
    <property type="molecule type" value="Genomic_DNA"/>
</dbReference>
<organism evidence="7 8">
    <name type="scientific">Gloeocapsopsis crepidinum LEGE 06123</name>
    <dbReference type="NCBI Taxonomy" id="588587"/>
    <lineage>
        <taxon>Bacteria</taxon>
        <taxon>Bacillati</taxon>
        <taxon>Cyanobacteriota</taxon>
        <taxon>Cyanophyceae</taxon>
        <taxon>Oscillatoriophycideae</taxon>
        <taxon>Chroococcales</taxon>
        <taxon>Chroococcaceae</taxon>
        <taxon>Gloeocapsopsis</taxon>
    </lineage>
</organism>
<sequence>MQWCFLVIITVLITVSCGNNQAQQTASFDAKSSDSSCRIIQHAMGEICVPNNPQRVVTLSTENLSNAIVLGIKPVGSATSFDTTLPSYLQDKTEGITTIGTDEQPSIEAIALLKPDLILGLKNPHEAIYPLLSKIAPTALYDWQSDETWRDQFSFVAEVLGRREAAQQAWNRYYQRIEDLKLALGNNYQNKTISFVYYYFGRLGSDTTNSFVGSILNDVGLKRPPSQEVVAPYGSIEYSEEELEQLDGDFLFLTAFSDNDEESLKRLLQKPLFKQLKAVQQNHVYFVDKLTWVGWNLFAADAVIDDLFKYLVNTP</sequence>
<dbReference type="Pfam" id="PF01497">
    <property type="entry name" value="Peripla_BP_2"/>
    <property type="match status" value="1"/>
</dbReference>
<accession>A0ABR9URA8</accession>
<dbReference type="CDD" id="cd01146">
    <property type="entry name" value="FhuD"/>
    <property type="match status" value="1"/>
</dbReference>
<evidence type="ECO:0000313" key="7">
    <source>
        <dbReference type="EMBL" id="MBE9190794.1"/>
    </source>
</evidence>
<dbReference type="PANTHER" id="PTHR30532:SF25">
    <property type="entry name" value="IRON(III) DICITRATE-BINDING PERIPLASMIC PROTEIN"/>
    <property type="match status" value="1"/>
</dbReference>
<evidence type="ECO:0000256" key="1">
    <source>
        <dbReference type="ARBA" id="ARBA00004196"/>
    </source>
</evidence>
<dbReference type="PROSITE" id="PS50983">
    <property type="entry name" value="FE_B12_PBP"/>
    <property type="match status" value="1"/>
</dbReference>
<reference evidence="7 8" key="1">
    <citation type="submission" date="2020-10" db="EMBL/GenBank/DDBJ databases">
        <authorList>
            <person name="Castelo-Branco R."/>
            <person name="Eusebio N."/>
            <person name="Adriana R."/>
            <person name="Vieira A."/>
            <person name="Brugerolle De Fraissinette N."/>
            <person name="Rezende De Castro R."/>
            <person name="Schneider M.P."/>
            <person name="Vasconcelos V."/>
            <person name="Leao P.N."/>
        </authorList>
    </citation>
    <scope>NUCLEOTIDE SEQUENCE [LARGE SCALE GENOMIC DNA]</scope>
    <source>
        <strain evidence="7 8">LEGE 06123</strain>
    </source>
</reference>
<name>A0ABR9URA8_9CHRO</name>
<dbReference type="InterPro" id="IPR002491">
    <property type="entry name" value="ABC_transptr_periplasmic_BD"/>
</dbReference>
<comment type="subcellular location">
    <subcellularLocation>
        <location evidence="1">Cell envelope</location>
    </subcellularLocation>
</comment>
<proteinExistence type="inferred from homology"/>
<dbReference type="SUPFAM" id="SSF53807">
    <property type="entry name" value="Helical backbone' metal receptor"/>
    <property type="match status" value="1"/>
</dbReference>
<dbReference type="Gene3D" id="3.40.50.1980">
    <property type="entry name" value="Nitrogenase molybdenum iron protein domain"/>
    <property type="match status" value="2"/>
</dbReference>
<evidence type="ECO:0000256" key="5">
    <source>
        <dbReference type="SAM" id="SignalP"/>
    </source>
</evidence>
<feature type="signal peptide" evidence="5">
    <location>
        <begin position="1"/>
        <end position="22"/>
    </location>
</feature>
<dbReference type="Proteomes" id="UP000651156">
    <property type="component" value="Unassembled WGS sequence"/>
</dbReference>
<evidence type="ECO:0000256" key="2">
    <source>
        <dbReference type="ARBA" id="ARBA00008814"/>
    </source>
</evidence>
<evidence type="ECO:0000313" key="8">
    <source>
        <dbReference type="Proteomes" id="UP000651156"/>
    </source>
</evidence>
<evidence type="ECO:0000259" key="6">
    <source>
        <dbReference type="PROSITE" id="PS50983"/>
    </source>
</evidence>
<keyword evidence="3" id="KW-0813">Transport</keyword>
<evidence type="ECO:0000256" key="4">
    <source>
        <dbReference type="ARBA" id="ARBA00022729"/>
    </source>
</evidence>
<keyword evidence="4 5" id="KW-0732">Signal</keyword>
<feature type="domain" description="Fe/B12 periplasmic-binding" evidence="6">
    <location>
        <begin position="55"/>
        <end position="315"/>
    </location>
</feature>
<keyword evidence="8" id="KW-1185">Reference proteome</keyword>
<dbReference type="InterPro" id="IPR051313">
    <property type="entry name" value="Bact_iron-sidero_bind"/>
</dbReference>
<comment type="caution">
    <text evidence="7">The sequence shown here is derived from an EMBL/GenBank/DDBJ whole genome shotgun (WGS) entry which is preliminary data.</text>
</comment>
<protein>
    <submittedName>
        <fullName evidence="7">Iron-siderophore ABC transporter substrate-binding protein</fullName>
    </submittedName>
</protein>
<gene>
    <name evidence="7" type="ORF">IQ230_10590</name>
</gene>
<comment type="similarity">
    <text evidence="2">Belongs to the bacterial solute-binding protein 8 family.</text>
</comment>
<dbReference type="PANTHER" id="PTHR30532">
    <property type="entry name" value="IRON III DICITRATE-BINDING PERIPLASMIC PROTEIN"/>
    <property type="match status" value="1"/>
</dbReference>
<evidence type="ECO:0000256" key="3">
    <source>
        <dbReference type="ARBA" id="ARBA00022448"/>
    </source>
</evidence>
<feature type="chain" id="PRO_5046776414" evidence="5">
    <location>
        <begin position="23"/>
        <end position="315"/>
    </location>
</feature>